<dbReference type="Proteomes" id="UP000037696">
    <property type="component" value="Unassembled WGS sequence"/>
</dbReference>
<name>A0A0M8NZI5_9EURO</name>
<keyword evidence="2" id="KW-1185">Reference proteome</keyword>
<proteinExistence type="predicted"/>
<dbReference type="AlphaFoldDB" id="A0A0M8NZI5"/>
<dbReference type="EMBL" id="LHQQ01000325">
    <property type="protein sequence ID" value="KOS37360.1"/>
    <property type="molecule type" value="Genomic_DNA"/>
</dbReference>
<reference evidence="1 2" key="1">
    <citation type="submission" date="2015-08" db="EMBL/GenBank/DDBJ databases">
        <title>Genome sequencing of Penicillium nordicum.</title>
        <authorList>
            <person name="Nguyen H.D."/>
            <person name="Seifert K.A."/>
        </authorList>
    </citation>
    <scope>NUCLEOTIDE SEQUENCE [LARGE SCALE GENOMIC DNA]</scope>
    <source>
        <strain evidence="1 2">DAOMC 185683</strain>
    </source>
</reference>
<organism evidence="1 2">
    <name type="scientific">Penicillium nordicum</name>
    <dbReference type="NCBI Taxonomy" id="229535"/>
    <lineage>
        <taxon>Eukaryota</taxon>
        <taxon>Fungi</taxon>
        <taxon>Dikarya</taxon>
        <taxon>Ascomycota</taxon>
        <taxon>Pezizomycotina</taxon>
        <taxon>Eurotiomycetes</taxon>
        <taxon>Eurotiomycetidae</taxon>
        <taxon>Eurotiales</taxon>
        <taxon>Aspergillaceae</taxon>
        <taxon>Penicillium</taxon>
    </lineage>
</organism>
<comment type="caution">
    <text evidence="1">The sequence shown here is derived from an EMBL/GenBank/DDBJ whole genome shotgun (WGS) entry which is preliminary data.</text>
</comment>
<evidence type="ECO:0000313" key="2">
    <source>
        <dbReference type="Proteomes" id="UP000037696"/>
    </source>
</evidence>
<evidence type="ECO:0000313" key="1">
    <source>
        <dbReference type="EMBL" id="KOS37360.1"/>
    </source>
</evidence>
<accession>A0A0M8NZI5</accession>
<gene>
    <name evidence="1" type="ORF">ACN38_g11845</name>
</gene>
<sequence>MALSTRHLRLASISPIENTLVRLPTLRPGPEARIGIRSQTRDDFCGLLFNHQSISHCTCDVHHVDLS</sequence>
<protein>
    <submittedName>
        <fullName evidence="1">Uncharacterized protein</fullName>
    </submittedName>
</protein>